<comment type="caution">
    <text evidence="4">The sequence shown here is derived from an EMBL/GenBank/DDBJ whole genome shotgun (WGS) entry which is preliminary data.</text>
</comment>
<sequence>MQQFLATPSRDYDLVLVLSGGNGLGAYQAGAYQVLHESGFAPDWIVGASIGAVNGHRRERT</sequence>
<comment type="caution">
    <text evidence="2">Lacks conserved residue(s) required for the propagation of feature annotation.</text>
</comment>
<evidence type="ECO:0000256" key="2">
    <source>
        <dbReference type="PROSITE-ProRule" id="PRU01161"/>
    </source>
</evidence>
<protein>
    <submittedName>
        <fullName evidence="4">Patatin-like phospholipase family protein</fullName>
    </submittedName>
</protein>
<evidence type="ECO:0000313" key="5">
    <source>
        <dbReference type="Proteomes" id="UP001548713"/>
    </source>
</evidence>
<feature type="domain" description="PNPLA" evidence="3">
    <location>
        <begin position="16"/>
        <end position="61"/>
    </location>
</feature>
<evidence type="ECO:0000313" key="4">
    <source>
        <dbReference type="EMBL" id="MET1753921.1"/>
    </source>
</evidence>
<evidence type="ECO:0000256" key="1">
    <source>
        <dbReference type="ARBA" id="ARBA00023098"/>
    </source>
</evidence>
<dbReference type="EMBL" id="JBEWLY010000001">
    <property type="protein sequence ID" value="MET1753921.1"/>
    <property type="molecule type" value="Genomic_DNA"/>
</dbReference>
<dbReference type="SUPFAM" id="SSF52151">
    <property type="entry name" value="FabD/lysophospholipase-like"/>
    <property type="match status" value="1"/>
</dbReference>
<reference evidence="4 5" key="1">
    <citation type="submission" date="2024-07" db="EMBL/GenBank/DDBJ databases">
        <title>Novosphingobium kalidii RD2P27.</title>
        <authorList>
            <person name="Sun J.-Q."/>
        </authorList>
    </citation>
    <scope>NUCLEOTIDE SEQUENCE [LARGE SCALE GENOMIC DNA]</scope>
    <source>
        <strain evidence="4 5">RD2P27</strain>
    </source>
</reference>
<proteinExistence type="predicted"/>
<name>A0ABV2CWE2_9SPHN</name>
<dbReference type="PROSITE" id="PS51635">
    <property type="entry name" value="PNPLA"/>
    <property type="match status" value="1"/>
</dbReference>
<keyword evidence="5" id="KW-1185">Reference proteome</keyword>
<feature type="short sequence motif" description="GXSXG" evidence="2">
    <location>
        <begin position="47"/>
        <end position="51"/>
    </location>
</feature>
<dbReference type="Gene3D" id="3.40.1090.10">
    <property type="entry name" value="Cytosolic phospholipase A2 catalytic domain"/>
    <property type="match status" value="1"/>
</dbReference>
<dbReference type="RefSeq" id="WP_353982330.1">
    <property type="nucleotide sequence ID" value="NZ_JBEWLY010000001.1"/>
</dbReference>
<dbReference type="InterPro" id="IPR002641">
    <property type="entry name" value="PNPLA_dom"/>
</dbReference>
<organism evidence="4 5">
    <name type="scientific">Novosphingobium kalidii</name>
    <dbReference type="NCBI Taxonomy" id="3230299"/>
    <lineage>
        <taxon>Bacteria</taxon>
        <taxon>Pseudomonadati</taxon>
        <taxon>Pseudomonadota</taxon>
        <taxon>Alphaproteobacteria</taxon>
        <taxon>Sphingomonadales</taxon>
        <taxon>Sphingomonadaceae</taxon>
        <taxon>Novosphingobium</taxon>
    </lineage>
</organism>
<evidence type="ECO:0000259" key="3">
    <source>
        <dbReference type="PROSITE" id="PS51635"/>
    </source>
</evidence>
<accession>A0ABV2CWE2</accession>
<keyword evidence="1" id="KW-0443">Lipid metabolism</keyword>
<dbReference type="InterPro" id="IPR016035">
    <property type="entry name" value="Acyl_Trfase/lysoPLipase"/>
</dbReference>
<dbReference type="Proteomes" id="UP001548713">
    <property type="component" value="Unassembled WGS sequence"/>
</dbReference>
<gene>
    <name evidence="4" type="ORF">ABVV53_00345</name>
</gene>
<dbReference type="Pfam" id="PF01734">
    <property type="entry name" value="Patatin"/>
    <property type="match status" value="1"/>
</dbReference>